<organism evidence="2 3">
    <name type="scientific">Halteria grandinella</name>
    <dbReference type="NCBI Taxonomy" id="5974"/>
    <lineage>
        <taxon>Eukaryota</taxon>
        <taxon>Sar</taxon>
        <taxon>Alveolata</taxon>
        <taxon>Ciliophora</taxon>
        <taxon>Intramacronucleata</taxon>
        <taxon>Spirotrichea</taxon>
        <taxon>Stichotrichia</taxon>
        <taxon>Sporadotrichida</taxon>
        <taxon>Halteriidae</taxon>
        <taxon>Halteria</taxon>
    </lineage>
</organism>
<dbReference type="InterPro" id="IPR000626">
    <property type="entry name" value="Ubiquitin-like_dom"/>
</dbReference>
<sequence>MIYIFIKRIIIGQISLLFPKIKYQQYLKSFQLTQVNKKLMIQSPHSSTSTTSSAAVKNPQDEYYEFTILDGAKRIKLSQNAKLHKGSTVRELKQKLAERIGKDNYKDCRIICNVKELKHTEEIDKQTLGEMDIESDQTIVVTYRLHGGSLKRIKIDLYDGSQIEMEVPEIITINELKKNIEIKNKQLRHQQMALLFGDTVFKNTDKLSDYPQFGQNATLKQQKVELDLVEGVKTSKSDADCLYGDDSLNH</sequence>
<keyword evidence="3" id="KW-1185">Reference proteome</keyword>
<comment type="caution">
    <text evidence="2">The sequence shown here is derived from an EMBL/GenBank/DDBJ whole genome shotgun (WGS) entry which is preliminary data.</text>
</comment>
<dbReference type="EMBL" id="RRYP01003152">
    <property type="protein sequence ID" value="TNV84088.1"/>
    <property type="molecule type" value="Genomic_DNA"/>
</dbReference>
<name>A0A8J8NZF2_HALGN</name>
<evidence type="ECO:0000259" key="1">
    <source>
        <dbReference type="Pfam" id="PF00240"/>
    </source>
</evidence>
<feature type="domain" description="Ubiquitin-like" evidence="1">
    <location>
        <begin position="153"/>
        <end position="219"/>
    </location>
</feature>
<dbReference type="SUPFAM" id="SSF54236">
    <property type="entry name" value="Ubiquitin-like"/>
    <property type="match status" value="2"/>
</dbReference>
<dbReference type="Proteomes" id="UP000785679">
    <property type="component" value="Unassembled WGS sequence"/>
</dbReference>
<reference evidence="2" key="1">
    <citation type="submission" date="2019-06" db="EMBL/GenBank/DDBJ databases">
        <authorList>
            <person name="Zheng W."/>
        </authorList>
    </citation>
    <scope>NUCLEOTIDE SEQUENCE</scope>
    <source>
        <strain evidence="2">QDHG01</strain>
    </source>
</reference>
<dbReference type="AlphaFoldDB" id="A0A8J8NZF2"/>
<dbReference type="Pfam" id="PF00240">
    <property type="entry name" value="ubiquitin"/>
    <property type="match status" value="1"/>
</dbReference>
<evidence type="ECO:0000313" key="2">
    <source>
        <dbReference type="EMBL" id="TNV84088.1"/>
    </source>
</evidence>
<dbReference type="Gene3D" id="3.10.20.90">
    <property type="entry name" value="Phosphatidylinositol 3-kinase Catalytic Subunit, Chain A, domain 1"/>
    <property type="match status" value="2"/>
</dbReference>
<protein>
    <recommendedName>
        <fullName evidence="1">Ubiquitin-like domain-containing protein</fullName>
    </recommendedName>
</protein>
<proteinExistence type="predicted"/>
<evidence type="ECO:0000313" key="3">
    <source>
        <dbReference type="Proteomes" id="UP000785679"/>
    </source>
</evidence>
<dbReference type="InterPro" id="IPR029071">
    <property type="entry name" value="Ubiquitin-like_domsf"/>
</dbReference>
<accession>A0A8J8NZF2</accession>
<gene>
    <name evidence="2" type="ORF">FGO68_gene1171</name>
</gene>